<accession>A0A0E0A820</accession>
<evidence type="ECO:0000256" key="1">
    <source>
        <dbReference type="ARBA" id="ARBA00004123"/>
    </source>
</evidence>
<dbReference type="InterPro" id="IPR001494">
    <property type="entry name" value="Importin-beta_N"/>
</dbReference>
<dbReference type="InterPro" id="IPR056840">
    <property type="entry name" value="HEAT_IPO9_central"/>
</dbReference>
<evidence type="ECO:0000259" key="5">
    <source>
        <dbReference type="PROSITE" id="PS50166"/>
    </source>
</evidence>
<keyword evidence="3" id="KW-0653">Protein transport</keyword>
<reference evidence="6" key="2">
    <citation type="submission" date="2018-05" db="EMBL/GenBank/DDBJ databases">
        <title>OgluRS3 (Oryza glumaepatula Reference Sequence Version 3).</title>
        <authorList>
            <person name="Zhang J."/>
            <person name="Kudrna D."/>
            <person name="Lee S."/>
            <person name="Talag J."/>
            <person name="Welchert J."/>
            <person name="Wing R.A."/>
        </authorList>
    </citation>
    <scope>NUCLEOTIDE SEQUENCE [LARGE SCALE GENOMIC DNA]</scope>
</reference>
<keyword evidence="2" id="KW-0813">Transport</keyword>
<protein>
    <recommendedName>
        <fullName evidence="5">Importin N-terminal domain-containing protein</fullName>
    </recommendedName>
</protein>
<sequence length="974" mass="106753">MAAGAGDGDQRWLVECLTATLDTARDVRAFAEESLRQASLLPAVRAMIPSLSPLLAAMQPSPMLPLPPLLYRAEAVDGGRVSLAASLVPSTLLPRSSLQPHAVAATQSISSTYVSSNLALSTWLLRYGAALTKFIKQHWQEDEENFMPPVVSASEKVIIRQLLLTSLDDSHGKIRTAIGMAVAAIGQQDWPEDWPELLPYLLKLISDQSNGCGVRGALRCLALLSDDLDDTCIPKLVPELFPSLYSIISSPHRETVSLISSMLDPLMEQFSAILNSPVLSHNPDDWNMQMETFVSSFKVYQLSMIQASEDVDSVGYDSDGSERSLESFGIQLQNWSRDANQYVADEDDVTYSCRVSGSLLLEEIVTAYDEYGIESVLEASQMRFHESRELKKAGSTDWWRLHEASFFALGSLSEQLCEAQDSGYNVRDLLEQMVTDTVGTEVHQYPFLHARAFSILSKFSSVISKEICEQYLCSAAHAIASDVPPPVKVGACRALAQLLPESNQSLNVPNIMGILSSLVDLLGKASDETLHLVLETLQSAIKSCGELSTLIEPVISPVILDVWAQHIADPFISIDAVEVLEAIKNAPGCLEPLVSRILPTIGSILEKPKIQQNGLAAGSLDLLTMILKNAPTTVVKAIFDTCFTSIIQIVLESDDHGEMQNATECLAAFISGGRQELLLWGGGQGRTLKMLLDAASRLLDPALESSISLFVGSYILQLIIHLPSHLSPHFPELIAAIVRRMQSSSITGLKSSLVVIVARLGYNNSLAYIMSEWSQLQSEIQGAYQIKVTTTALALLISTRRPELSRIEVQGHIIKTSAGITTRSKARVAPDHWTKIPLPAKIFSLLADTLAEIQEQAVGDEDDCEEDSDWEEIQNGDSSIPHDMIYSASVPSNAKPSVEHLNAMAKVFDEDDDGSYDDDLAKADSLNEVKLSDFLTNIFVKLWESDRPLFEYLCQALTDSQRTAVDKNRQHEET</sequence>
<dbReference type="PANTHER" id="PTHR10997">
    <property type="entry name" value="IMPORTIN-7, 8, 11"/>
    <property type="match status" value="1"/>
</dbReference>
<name>A0A0E0A820_9ORYZ</name>
<feature type="domain" description="Importin N-terminal" evidence="5">
    <location>
        <begin position="131"/>
        <end position="169"/>
    </location>
</feature>
<dbReference type="PANTHER" id="PTHR10997:SF9">
    <property type="entry name" value="IMPORTIN-9"/>
    <property type="match status" value="1"/>
</dbReference>
<evidence type="ECO:0000256" key="3">
    <source>
        <dbReference type="ARBA" id="ARBA00022927"/>
    </source>
</evidence>
<dbReference type="Proteomes" id="UP000026961">
    <property type="component" value="Chromosome 6"/>
</dbReference>
<organism evidence="6">
    <name type="scientific">Oryza glumipatula</name>
    <dbReference type="NCBI Taxonomy" id="40148"/>
    <lineage>
        <taxon>Eukaryota</taxon>
        <taxon>Viridiplantae</taxon>
        <taxon>Streptophyta</taxon>
        <taxon>Embryophyta</taxon>
        <taxon>Tracheophyta</taxon>
        <taxon>Spermatophyta</taxon>
        <taxon>Magnoliopsida</taxon>
        <taxon>Liliopsida</taxon>
        <taxon>Poales</taxon>
        <taxon>Poaceae</taxon>
        <taxon>BOP clade</taxon>
        <taxon>Oryzoideae</taxon>
        <taxon>Oryzeae</taxon>
        <taxon>Oryzinae</taxon>
        <taxon>Oryza</taxon>
    </lineage>
</organism>
<dbReference type="AlphaFoldDB" id="A0A0E0A820"/>
<dbReference type="SUPFAM" id="SSF48371">
    <property type="entry name" value="ARM repeat"/>
    <property type="match status" value="1"/>
</dbReference>
<dbReference type="STRING" id="40148.A0A0E0A820"/>
<dbReference type="PROSITE" id="PS50166">
    <property type="entry name" value="IMPORTIN_B_NT"/>
    <property type="match status" value="1"/>
</dbReference>
<dbReference type="GO" id="GO:0031267">
    <property type="term" value="F:small GTPase binding"/>
    <property type="evidence" value="ECO:0007669"/>
    <property type="project" value="InterPro"/>
</dbReference>
<dbReference type="HOGENOM" id="CLU_008920_1_0_1"/>
<dbReference type="InterPro" id="IPR011989">
    <property type="entry name" value="ARM-like"/>
</dbReference>
<dbReference type="InterPro" id="IPR016024">
    <property type="entry name" value="ARM-type_fold"/>
</dbReference>
<dbReference type="GO" id="GO:0006606">
    <property type="term" value="P:protein import into nucleus"/>
    <property type="evidence" value="ECO:0007669"/>
    <property type="project" value="TreeGrafter"/>
</dbReference>
<dbReference type="Gramene" id="OGLUM06G11450.1">
    <property type="protein sequence ID" value="OGLUM06G11450.1"/>
    <property type="gene ID" value="OGLUM06G11450"/>
</dbReference>
<dbReference type="Gene3D" id="1.25.10.10">
    <property type="entry name" value="Leucine-rich Repeat Variant"/>
    <property type="match status" value="2"/>
</dbReference>
<dbReference type="GO" id="GO:0005635">
    <property type="term" value="C:nuclear envelope"/>
    <property type="evidence" value="ECO:0007669"/>
    <property type="project" value="TreeGrafter"/>
</dbReference>
<dbReference type="GO" id="GO:0005829">
    <property type="term" value="C:cytosol"/>
    <property type="evidence" value="ECO:0007669"/>
    <property type="project" value="TreeGrafter"/>
</dbReference>
<keyword evidence="4" id="KW-0539">Nucleus</keyword>
<evidence type="ECO:0000313" key="6">
    <source>
        <dbReference type="EnsemblPlants" id="OGLUM06G11450.1"/>
    </source>
</evidence>
<keyword evidence="7" id="KW-1185">Reference proteome</keyword>
<dbReference type="EnsemblPlants" id="OGLUM06G11450.1">
    <property type="protein sequence ID" value="OGLUM06G11450.1"/>
    <property type="gene ID" value="OGLUM06G11450"/>
</dbReference>
<dbReference type="eggNOG" id="KOG2274">
    <property type="taxonomic scope" value="Eukaryota"/>
</dbReference>
<comment type="subcellular location">
    <subcellularLocation>
        <location evidence="1">Nucleus</location>
    </subcellularLocation>
</comment>
<evidence type="ECO:0000313" key="7">
    <source>
        <dbReference type="Proteomes" id="UP000026961"/>
    </source>
</evidence>
<evidence type="ECO:0000256" key="2">
    <source>
        <dbReference type="ARBA" id="ARBA00022448"/>
    </source>
</evidence>
<dbReference type="Pfam" id="PF25018">
    <property type="entry name" value="HEAT_IPO9_c"/>
    <property type="match status" value="1"/>
</dbReference>
<proteinExistence type="predicted"/>
<reference evidence="6" key="1">
    <citation type="submission" date="2015-04" db="UniProtKB">
        <authorList>
            <consortium name="EnsemblPlants"/>
        </authorList>
    </citation>
    <scope>IDENTIFICATION</scope>
</reference>
<evidence type="ECO:0000256" key="4">
    <source>
        <dbReference type="ARBA" id="ARBA00023242"/>
    </source>
</evidence>